<evidence type="ECO:0000256" key="3">
    <source>
        <dbReference type="PROSITE-ProRule" id="PRU01278"/>
    </source>
</evidence>
<dbReference type="PANTHER" id="PTHR33941">
    <property type="entry name" value="PROPANEDIOL UTILIZATION PROTEIN PDUA"/>
    <property type="match status" value="1"/>
</dbReference>
<evidence type="ECO:0000313" key="7">
    <source>
        <dbReference type="Proteomes" id="UP000703893"/>
    </source>
</evidence>
<feature type="compositionally biased region" description="Basic and acidic residues" evidence="4">
    <location>
        <begin position="27"/>
        <end position="40"/>
    </location>
</feature>
<dbReference type="EMBL" id="VGJX01000465">
    <property type="protein sequence ID" value="MBM3275157.1"/>
    <property type="molecule type" value="Genomic_DNA"/>
</dbReference>
<evidence type="ECO:0000259" key="5">
    <source>
        <dbReference type="PROSITE" id="PS51930"/>
    </source>
</evidence>
<feature type="compositionally biased region" description="Basic and acidic residues" evidence="4">
    <location>
        <begin position="1"/>
        <end position="16"/>
    </location>
</feature>
<dbReference type="GO" id="GO:0031469">
    <property type="term" value="C:bacterial microcompartment"/>
    <property type="evidence" value="ECO:0007669"/>
    <property type="project" value="UniProtKB-SubCell"/>
</dbReference>
<feature type="domain" description="BMC" evidence="5">
    <location>
        <begin position="83"/>
        <end position="165"/>
    </location>
</feature>
<dbReference type="InterPro" id="IPR000249">
    <property type="entry name" value="BMC_dom"/>
</dbReference>
<evidence type="ECO:0000313" key="6">
    <source>
        <dbReference type="EMBL" id="MBM3275157.1"/>
    </source>
</evidence>
<dbReference type="SMART" id="SM00877">
    <property type="entry name" value="BMC"/>
    <property type="match status" value="2"/>
</dbReference>
<dbReference type="SUPFAM" id="SSF143414">
    <property type="entry name" value="CcmK-like"/>
    <property type="match status" value="2"/>
</dbReference>
<evidence type="ECO:0000256" key="1">
    <source>
        <dbReference type="ARBA" id="ARBA00024322"/>
    </source>
</evidence>
<feature type="domain" description="BMC" evidence="5">
    <location>
        <begin position="175"/>
        <end position="261"/>
    </location>
</feature>
<reference evidence="6 7" key="1">
    <citation type="submission" date="2019-03" db="EMBL/GenBank/DDBJ databases">
        <title>Lake Tanganyika Metagenome-Assembled Genomes (MAGs).</title>
        <authorList>
            <person name="Tran P."/>
        </authorList>
    </citation>
    <scope>NUCLEOTIDE SEQUENCE [LARGE SCALE GENOMIC DNA]</scope>
    <source>
        <strain evidence="6">K_DeepCast_65m_m2_236</strain>
    </source>
</reference>
<dbReference type="InterPro" id="IPR050575">
    <property type="entry name" value="BMC_shell"/>
</dbReference>
<dbReference type="AlphaFoldDB" id="A0A937X6E4"/>
<dbReference type="PROSITE" id="PS51930">
    <property type="entry name" value="BMC_2"/>
    <property type="match status" value="2"/>
</dbReference>
<dbReference type="PANTHER" id="PTHR33941:SF11">
    <property type="entry name" value="BACTERIAL MICROCOMPARTMENT SHELL PROTEIN PDUJ"/>
    <property type="match status" value="1"/>
</dbReference>
<protein>
    <submittedName>
        <fullName evidence="6">BMC domain-containing protein</fullName>
    </submittedName>
</protein>
<comment type="similarity">
    <text evidence="3">Belongs to the bacterial microcompartments protein family.</text>
</comment>
<organism evidence="6 7">
    <name type="scientific">Candidatus Tanganyikabacteria bacterium</name>
    <dbReference type="NCBI Taxonomy" id="2961651"/>
    <lineage>
        <taxon>Bacteria</taxon>
        <taxon>Bacillati</taxon>
        <taxon>Candidatus Sericytochromatia</taxon>
        <taxon>Candidatus Tanganyikabacteria</taxon>
    </lineage>
</organism>
<dbReference type="InterPro" id="IPR037233">
    <property type="entry name" value="CcmK-like_sf"/>
</dbReference>
<gene>
    <name evidence="6" type="ORF">FJZ00_08380</name>
</gene>
<accession>A0A937X6E4</accession>
<dbReference type="CDD" id="cd07053">
    <property type="entry name" value="BMC_PduT_repeat1"/>
    <property type="match status" value="1"/>
</dbReference>
<comment type="subcellular location">
    <subcellularLocation>
        <location evidence="1">Bacterial microcompartment</location>
    </subcellularLocation>
</comment>
<evidence type="ECO:0000256" key="2">
    <source>
        <dbReference type="ARBA" id="ARBA00024446"/>
    </source>
</evidence>
<dbReference type="Proteomes" id="UP000703893">
    <property type="component" value="Unassembled WGS sequence"/>
</dbReference>
<dbReference type="InterPro" id="IPR044872">
    <property type="entry name" value="CcmK/CsoS1_BMC"/>
</dbReference>
<comment type="caution">
    <text evidence="6">The sequence shown here is derived from an EMBL/GenBank/DDBJ whole genome shotgun (WGS) entry which is preliminary data.</text>
</comment>
<keyword evidence="2" id="KW-1283">Bacterial microcompartment</keyword>
<sequence>MRLGSREPLKPGDEGYTKAPNVLDSGIAEKRAESEPEAKAAAKAIQKAPARAAAVPAAPKGKATRATLETGKMPALPGADEPAIALIESASIAIGYLVADTIVKKAPVRLLRAQTVSPGKFIVLYTGDVASVEEAHAAGKAAVAESLIDELLLPNVHETVLPALEGLTTEATLDSFGIIETFSFASTILAADTAVKAAPVRLIEVRTPAGLGGKSFLTLSGGLEDLQAAMTQALDRIRPGGMICRYVLIPNPHSDLHPFVF</sequence>
<dbReference type="Pfam" id="PF00936">
    <property type="entry name" value="BMC"/>
    <property type="match status" value="2"/>
</dbReference>
<evidence type="ECO:0000256" key="4">
    <source>
        <dbReference type="SAM" id="MobiDB-lite"/>
    </source>
</evidence>
<proteinExistence type="inferred from homology"/>
<name>A0A937X6E4_9BACT</name>
<feature type="region of interest" description="Disordered" evidence="4">
    <location>
        <begin position="1"/>
        <end position="45"/>
    </location>
</feature>
<dbReference type="Gene3D" id="3.30.70.1710">
    <property type="match status" value="2"/>
</dbReference>
<dbReference type="CDD" id="cd07054">
    <property type="entry name" value="BMC_PduT_repeat2"/>
    <property type="match status" value="1"/>
</dbReference>